<sequence>MELWDRLWEAVAKIAAGLGLEGLSGVVEYAEAFVALALGLIAALLIYKEFTTCYRLLRRVNANTPRGARAQVAHTVLRLAFTDRALFSVERRTLVRRTRILIEHELFDPRPQFDWRDGGIEPRGLFGPLRRHWAARRIHRAELKQWRAELRDVLALEGDWTIDVDNPALVSERMEQVQAYFQCLASLGFEGDEADRFICPIEISSGFIAPLHLLTGLLVQFNEKWRPILESFDRDANESGAGNGDASARDLRQIQLFIYNCWLLWGPSVPICECRNWAARYAVVQYGYGDENNSIEVVGKRKTVAKSLARLMEAQIRHERALRTVGGTAEVSDGPYTGMAAPANVVGRLRLSTSLAGRKKAQVNALPAAALESWGGGQDARPVLFISEIVRTNAVEGDVVLGSARRGRISADDRAYPSRYYSAYLWAALVVLVDTPAGPQPLSRARGAEGEPWKDLIPFFEHGNLADPESCLFAKRQLAAKVVAGLASAVAEWAGEEVPVRFAFACAIDEAGCGHDLAFPDWSGHHRMRDLIREALGEKAVTDPAARRIAEENLLDFEHFSGAPGRHDFSACRFPGIVGQHYASMEASAERKS</sequence>
<name>A0AAJ5X3T1_9SPHN</name>
<evidence type="ECO:0000313" key="1">
    <source>
        <dbReference type="EMBL" id="WEK47235.1"/>
    </source>
</evidence>
<proteinExistence type="predicted"/>
<organism evidence="1 2">
    <name type="scientific">Candidatus Andeanibacterium colombiense</name>
    <dbReference type="NCBI Taxonomy" id="3121345"/>
    <lineage>
        <taxon>Bacteria</taxon>
        <taxon>Pseudomonadati</taxon>
        <taxon>Pseudomonadota</taxon>
        <taxon>Alphaproteobacteria</taxon>
        <taxon>Sphingomonadales</taxon>
        <taxon>Sphingomonadaceae</taxon>
        <taxon>Candidatus Andeanibacterium</taxon>
    </lineage>
</organism>
<protein>
    <submittedName>
        <fullName evidence="1">Uncharacterized protein</fullName>
    </submittedName>
</protein>
<dbReference type="Proteomes" id="UP001218362">
    <property type="component" value="Chromosome"/>
</dbReference>
<dbReference type="EMBL" id="CP119316">
    <property type="protein sequence ID" value="WEK47235.1"/>
    <property type="molecule type" value="Genomic_DNA"/>
</dbReference>
<reference evidence="1" key="1">
    <citation type="submission" date="2023-03" db="EMBL/GenBank/DDBJ databases">
        <title>Andean soil-derived lignocellulolytic bacterial consortium as a source of novel taxa and putative plastic-active enzymes.</title>
        <authorList>
            <person name="Diaz-Garcia L."/>
            <person name="Chuvochina M."/>
            <person name="Feuerriegel G."/>
            <person name="Bunk B."/>
            <person name="Sproer C."/>
            <person name="Streit W.R."/>
            <person name="Rodriguez L.M."/>
            <person name="Overmann J."/>
            <person name="Jimenez D.J."/>
        </authorList>
    </citation>
    <scope>NUCLEOTIDE SEQUENCE</scope>
    <source>
        <strain evidence="1">MAG 26</strain>
    </source>
</reference>
<accession>A0AAJ5X3T1</accession>
<dbReference type="AlphaFoldDB" id="A0AAJ5X3T1"/>
<evidence type="ECO:0000313" key="2">
    <source>
        <dbReference type="Proteomes" id="UP001218362"/>
    </source>
</evidence>
<gene>
    <name evidence="1" type="ORF">P0Y56_02830</name>
</gene>
<dbReference type="KEGG" id="acob:P0Y56_02830"/>